<dbReference type="OrthoDB" id="9801773at2"/>
<name>A0A3G9J6N3_9BACL</name>
<organism evidence="1 2">
    <name type="scientific">Paenibacillus baekrokdamisoli</name>
    <dbReference type="NCBI Taxonomy" id="1712516"/>
    <lineage>
        <taxon>Bacteria</taxon>
        <taxon>Bacillati</taxon>
        <taxon>Bacillota</taxon>
        <taxon>Bacilli</taxon>
        <taxon>Bacillales</taxon>
        <taxon>Paenibacillaceae</taxon>
        <taxon>Paenibacillus</taxon>
    </lineage>
</organism>
<dbReference type="KEGG" id="pbk:Back11_18380"/>
<dbReference type="AlphaFoldDB" id="A0A3G9J6N3"/>
<dbReference type="Proteomes" id="UP000275368">
    <property type="component" value="Chromosome"/>
</dbReference>
<dbReference type="Gene3D" id="3.30.530.20">
    <property type="match status" value="1"/>
</dbReference>
<dbReference type="CDD" id="cd07820">
    <property type="entry name" value="SRPBCC_3"/>
    <property type="match status" value="1"/>
</dbReference>
<evidence type="ECO:0000313" key="2">
    <source>
        <dbReference type="Proteomes" id="UP000275368"/>
    </source>
</evidence>
<evidence type="ECO:0000313" key="1">
    <source>
        <dbReference type="EMBL" id="BBH20493.1"/>
    </source>
</evidence>
<dbReference type="InterPro" id="IPR023393">
    <property type="entry name" value="START-like_dom_sf"/>
</dbReference>
<accession>A0A3G9J6N3</accession>
<proteinExistence type="predicted"/>
<gene>
    <name evidence="1" type="ORF">Back11_18380</name>
</gene>
<sequence length="156" mass="18517">MIMLQTEIEIKVPLECCFDLARNIDIHMQTVWKFTKERAIAGRTTGMIEDGEHVTFEATHFLIRQQLRSKIVEFHRPFIFVDQMVSGAFKTLRHSHTFTAVNHSTTLMKDELIFEAPYGFVGRFVEVFILKRYMRSFLNHRNKQLKLLAERTYNYI</sequence>
<protein>
    <submittedName>
        <fullName evidence="1">Uncharacterized protein</fullName>
    </submittedName>
</protein>
<dbReference type="SUPFAM" id="SSF55961">
    <property type="entry name" value="Bet v1-like"/>
    <property type="match status" value="1"/>
</dbReference>
<dbReference type="EMBL" id="AP019308">
    <property type="protein sequence ID" value="BBH20493.1"/>
    <property type="molecule type" value="Genomic_DNA"/>
</dbReference>
<reference evidence="1 2" key="1">
    <citation type="submission" date="2018-11" db="EMBL/GenBank/DDBJ databases">
        <title>Complete genome sequence of Paenibacillus baekrokdamisoli strain KCTC 33723.</title>
        <authorList>
            <person name="Kang S.W."/>
            <person name="Lee K.C."/>
            <person name="Kim K.K."/>
            <person name="Kim J.S."/>
            <person name="Kim D.S."/>
            <person name="Ko S.H."/>
            <person name="Yang S.H."/>
            <person name="Lee J.S."/>
        </authorList>
    </citation>
    <scope>NUCLEOTIDE SEQUENCE [LARGE SCALE GENOMIC DNA]</scope>
    <source>
        <strain evidence="1 2">KCTC 33723</strain>
    </source>
</reference>
<keyword evidence="2" id="KW-1185">Reference proteome</keyword>